<dbReference type="AlphaFoldDB" id="A0A7J7K5P6"/>
<name>A0A7J7K5P6_BUGNE</name>
<accession>A0A7J7K5P6</accession>
<feature type="transmembrane region" description="Helical" evidence="1">
    <location>
        <begin position="121"/>
        <end position="141"/>
    </location>
</feature>
<organism evidence="2 3">
    <name type="scientific">Bugula neritina</name>
    <name type="common">Brown bryozoan</name>
    <name type="synonym">Sertularia neritina</name>
    <dbReference type="NCBI Taxonomy" id="10212"/>
    <lineage>
        <taxon>Eukaryota</taxon>
        <taxon>Metazoa</taxon>
        <taxon>Spiralia</taxon>
        <taxon>Lophotrochozoa</taxon>
        <taxon>Bryozoa</taxon>
        <taxon>Gymnolaemata</taxon>
        <taxon>Cheilostomatida</taxon>
        <taxon>Flustrina</taxon>
        <taxon>Buguloidea</taxon>
        <taxon>Bugulidae</taxon>
        <taxon>Bugula</taxon>
    </lineage>
</organism>
<gene>
    <name evidence="2" type="ORF">EB796_008415</name>
</gene>
<evidence type="ECO:0000313" key="2">
    <source>
        <dbReference type="EMBL" id="KAF6033274.1"/>
    </source>
</evidence>
<dbReference type="Proteomes" id="UP000593567">
    <property type="component" value="Unassembled WGS sequence"/>
</dbReference>
<keyword evidence="1" id="KW-0812">Transmembrane</keyword>
<evidence type="ECO:0000256" key="1">
    <source>
        <dbReference type="SAM" id="Phobius"/>
    </source>
</evidence>
<keyword evidence="3" id="KW-1185">Reference proteome</keyword>
<keyword evidence="1" id="KW-0472">Membrane</keyword>
<protein>
    <submittedName>
        <fullName evidence="2">Uncharacterized protein</fullName>
    </submittedName>
</protein>
<keyword evidence="1" id="KW-1133">Transmembrane helix</keyword>
<evidence type="ECO:0000313" key="3">
    <source>
        <dbReference type="Proteomes" id="UP000593567"/>
    </source>
</evidence>
<comment type="caution">
    <text evidence="2">The sequence shown here is derived from an EMBL/GenBank/DDBJ whole genome shotgun (WGS) entry which is preliminary data.</text>
</comment>
<sequence>MTSSPSTHLQLPTLLQRQQNQVKPFLHRIQTRMLTTSTTVPRQLRDPWPSCSATSCHDSPSLFDLEGKTEENLFDGSNNKKSALEDLDFLGQDLLQKTKPAQQAVATPISKAPYTSFTAGFYRYSIIGTFLSTCIHLFAFLPGEGKYVNFNHCKVTYNF</sequence>
<proteinExistence type="predicted"/>
<dbReference type="EMBL" id="VXIV02001403">
    <property type="protein sequence ID" value="KAF6033274.1"/>
    <property type="molecule type" value="Genomic_DNA"/>
</dbReference>
<reference evidence="2" key="1">
    <citation type="submission" date="2020-06" db="EMBL/GenBank/DDBJ databases">
        <title>Draft genome of Bugula neritina, a colonial animal packing powerful symbionts and potential medicines.</title>
        <authorList>
            <person name="Rayko M."/>
        </authorList>
    </citation>
    <scope>NUCLEOTIDE SEQUENCE [LARGE SCALE GENOMIC DNA]</scope>
    <source>
        <strain evidence="2">Kwan_BN1</strain>
    </source>
</reference>